<dbReference type="Ensembl" id="ENSGMOT00000051220.1">
    <property type="protein sequence ID" value="ENSGMOP00000060092.1"/>
    <property type="gene ID" value="ENSGMOG00000029746.1"/>
</dbReference>
<feature type="compositionally biased region" description="Polar residues" evidence="1">
    <location>
        <begin position="408"/>
        <end position="423"/>
    </location>
</feature>
<keyword evidence="3" id="KW-1185">Reference proteome</keyword>
<gene>
    <name evidence="2" type="primary">LOC115549326</name>
</gene>
<name>A0A8C5FTI5_GADMO</name>
<feature type="region of interest" description="Disordered" evidence="1">
    <location>
        <begin position="378"/>
        <end position="467"/>
    </location>
</feature>
<reference evidence="2" key="1">
    <citation type="submission" date="2025-08" db="UniProtKB">
        <authorList>
            <consortium name="Ensembl"/>
        </authorList>
    </citation>
    <scope>IDENTIFICATION</scope>
</reference>
<feature type="region of interest" description="Disordered" evidence="1">
    <location>
        <begin position="1233"/>
        <end position="1253"/>
    </location>
</feature>
<proteinExistence type="predicted"/>
<feature type="region of interest" description="Disordered" evidence="1">
    <location>
        <begin position="70"/>
        <end position="93"/>
    </location>
</feature>
<feature type="compositionally biased region" description="Pro residues" evidence="1">
    <location>
        <begin position="614"/>
        <end position="637"/>
    </location>
</feature>
<feature type="compositionally biased region" description="Polar residues" evidence="1">
    <location>
        <begin position="959"/>
        <end position="977"/>
    </location>
</feature>
<feature type="compositionally biased region" description="Pro residues" evidence="1">
    <location>
        <begin position="484"/>
        <end position="496"/>
    </location>
</feature>
<evidence type="ECO:0000313" key="2">
    <source>
        <dbReference type="Ensembl" id="ENSGMOP00000060092.1"/>
    </source>
</evidence>
<feature type="compositionally biased region" description="Pro residues" evidence="1">
    <location>
        <begin position="837"/>
        <end position="852"/>
    </location>
</feature>
<evidence type="ECO:0000313" key="3">
    <source>
        <dbReference type="Proteomes" id="UP000694546"/>
    </source>
</evidence>
<dbReference type="Proteomes" id="UP000694546">
    <property type="component" value="Chromosome 8"/>
</dbReference>
<organism evidence="2 3">
    <name type="scientific">Gadus morhua</name>
    <name type="common">Atlantic cod</name>
    <dbReference type="NCBI Taxonomy" id="8049"/>
    <lineage>
        <taxon>Eukaryota</taxon>
        <taxon>Metazoa</taxon>
        <taxon>Chordata</taxon>
        <taxon>Craniata</taxon>
        <taxon>Vertebrata</taxon>
        <taxon>Euteleostomi</taxon>
        <taxon>Actinopterygii</taxon>
        <taxon>Neopterygii</taxon>
        <taxon>Teleostei</taxon>
        <taxon>Neoteleostei</taxon>
        <taxon>Acanthomorphata</taxon>
        <taxon>Zeiogadaria</taxon>
        <taxon>Gadariae</taxon>
        <taxon>Gadiformes</taxon>
        <taxon>Gadoidei</taxon>
        <taxon>Gadidae</taxon>
        <taxon>Gadus</taxon>
    </lineage>
</organism>
<feature type="compositionally biased region" description="Polar residues" evidence="1">
    <location>
        <begin position="905"/>
        <end position="914"/>
    </location>
</feature>
<feature type="compositionally biased region" description="Polar residues" evidence="1">
    <location>
        <begin position="935"/>
        <end position="949"/>
    </location>
</feature>
<reference evidence="2" key="2">
    <citation type="submission" date="2025-09" db="UniProtKB">
        <authorList>
            <consortium name="Ensembl"/>
        </authorList>
    </citation>
    <scope>IDENTIFICATION</scope>
</reference>
<feature type="region of interest" description="Disordered" evidence="1">
    <location>
        <begin position="1270"/>
        <end position="1293"/>
    </location>
</feature>
<feature type="region of interest" description="Disordered" evidence="1">
    <location>
        <begin position="484"/>
        <end position="985"/>
    </location>
</feature>
<dbReference type="OMA" id="YYFSFYP"/>
<accession>A0A8C5FTI5</accession>
<evidence type="ECO:0000256" key="1">
    <source>
        <dbReference type="SAM" id="MobiDB-lite"/>
    </source>
</evidence>
<sequence length="1293" mass="142105">MIISPNAEHLNHKSVNVGIVRHAVFCALFSMAWRSFVICIGMLLLAITRCHCVALSKVPSPNPSVIWKFNSRGNSPQAKPKEAHSPRGRLMNGRHPRENAIVEEALVDADYQSDMGRDEAEAYFRAQGNGNANPSSVAVQKLMQTEPNVECTGDSMKLNVKGSFSTPGALFVVDRGSSLAPLPLSELPSSCGYTLKTTQRDLVLVAPYDGCFVSLEEEGYVLSLHWGGIPVRMSCPVRRQSLYNPPRVTCNTAGMVVNTDWASPVQKIQVNLNGLWKPLMEVLPRCGFGFEFASNAGGAAISIRYAPCLGVKDGMFTLGLAGDGAVKVSCPSVHIFDDPSKGVLPTVAPLKYPNNTVTGTLVGQEQNSLHLPPKAQITVTVPPKNPASPDNKQPQAYPSYYFWPPHPSGSQTPDQFPTHQTPFYPSLPVGPSQKPASPTSKAEGQEPVTPHKPPKTHDSKAPVGPEVENAWPYPFPYYFWPPQPSQGPDLPTPGVPQKPAATTSKTEGQEPVTHLKPHKTQINKQPVAPDRQNPESYQVPYFTWPSHPSASQTPDPFLPHQTPFYPSLPVGPSQKPASPTSKAEGQEPVTSHKPPKTHDSKTPVGPEVQNAWPYPFPYYFLPPQPSQGPDLPTPGVPQKPASTTSKTEGQEPVTHPKPPKTLINKQPVAPDRQNPEPYQVPYFTWPSHPSASQTPDPFPPHQTPFYPSLPVGPSQKPASPTSKAEGQEPVTPHKPPKTHDSKTPVGPEGQNEWPYPFPYYFWPPQPSQGPDLPTPGGPQKPASTTSKTEGQEPVTHPKPPKTQINKQPVAPDRQNPEPHQVPYFTWPSHPSASQTPDPFPPHQTPFYPPSLPVGPSQKPASPTSKTEGQEPVTHPKPHKTHDRKTPVVPEGHNTWPYQVPYFTKQPPSASQTPDQFPPYYHTPFYPSLPVGPSQKPASPTSKTEGQETLTHPKPPKTWDPTNLQPSDPLATVTQTKPSESEKGTPFNSLVHCPEKCLSGLSQCCVSFSYHHHDHFIYPLKDDRRIAPFSTLGQSVPEVMQGTLDSGLPNTIETSHDTIVNPPFENQEDKLHNFLSQAVKYASKGNQEFEYSPPEGILDQDLPISFESSQSELGHPTFIQQYEQPKIQLQSPDERQSPSQTLVTQGLFTILEPAMGHYDMVQDAMASSVDSTDYFEALHPLSNSRKFLKLTSERPLSNGHLLLEHGPPGSEPSFPRLAARGLGRSHTHLAFEPSRHYPQSKETSHPPQHGNQMDAMYRSKDQSNNILGQTFNRHSSVDGYPNGDVNQPFPRRMH</sequence>
<dbReference type="AlphaFoldDB" id="A0A8C5FTI5"/>
<dbReference type="GeneTree" id="ENSGT00940000173998"/>
<protein>
    <submittedName>
        <fullName evidence="2">Atrophin-1-like</fullName>
    </submittedName>
</protein>
<feature type="compositionally biased region" description="Pro residues" evidence="1">
    <location>
        <begin position="755"/>
        <end position="778"/>
    </location>
</feature>